<evidence type="ECO:0000313" key="1">
    <source>
        <dbReference type="EMBL" id="CAH2395901.1"/>
    </source>
</evidence>
<dbReference type="Proteomes" id="UP001153050">
    <property type="component" value="Unassembled WGS sequence"/>
</dbReference>
<name>A0ABM9DH39_9HYPH</name>
<keyword evidence="2" id="KW-1185">Reference proteome</keyword>
<dbReference type="RefSeq" id="WP_254016667.1">
    <property type="nucleotide sequence ID" value="NZ_CAKXZT010000032.1"/>
</dbReference>
<proteinExistence type="predicted"/>
<sequence length="71" mass="7845">MDIIPLDIANMALGVLDEAPIDSLDQDVKPARLLNLHFDLTREAELTKHAWCSQSWRPPSPGPISAVARAR</sequence>
<dbReference type="EMBL" id="CAKXZT010000032">
    <property type="protein sequence ID" value="CAH2395901.1"/>
    <property type="molecule type" value="Genomic_DNA"/>
</dbReference>
<accession>A0ABM9DH39</accession>
<protein>
    <submittedName>
        <fullName evidence="1">Uncharacterized protein</fullName>
    </submittedName>
</protein>
<reference evidence="1 2" key="1">
    <citation type="submission" date="2022-03" db="EMBL/GenBank/DDBJ databases">
        <authorList>
            <person name="Brunel B."/>
        </authorList>
    </citation>
    <scope>NUCLEOTIDE SEQUENCE [LARGE SCALE GENOMIC DNA]</scope>
    <source>
        <strain evidence="1">STM5069sample</strain>
    </source>
</reference>
<organism evidence="1 2">
    <name type="scientific">Mesorhizobium escarrei</name>
    <dbReference type="NCBI Taxonomy" id="666018"/>
    <lineage>
        <taxon>Bacteria</taxon>
        <taxon>Pseudomonadati</taxon>
        <taxon>Pseudomonadota</taxon>
        <taxon>Alphaproteobacteria</taxon>
        <taxon>Hyphomicrobiales</taxon>
        <taxon>Phyllobacteriaceae</taxon>
        <taxon>Mesorhizobium</taxon>
    </lineage>
</organism>
<comment type="caution">
    <text evidence="1">The sequence shown here is derived from an EMBL/GenBank/DDBJ whole genome shotgun (WGS) entry which is preliminary data.</text>
</comment>
<evidence type="ECO:0000313" key="2">
    <source>
        <dbReference type="Proteomes" id="UP001153050"/>
    </source>
</evidence>
<gene>
    <name evidence="1" type="ORF">MES5069_1270006</name>
</gene>